<evidence type="ECO:0000313" key="2">
    <source>
        <dbReference type="EMBL" id="EFI33532.1"/>
    </source>
</evidence>
<comment type="similarity">
    <text evidence="1">Belongs to the vitamin uptake transporter (VUT/ECF) (TC 2.A.88) family. Q precursor transporter subfamily.</text>
</comment>
<dbReference type="Proteomes" id="UP000005496">
    <property type="component" value="Unassembled WGS sequence"/>
</dbReference>
<keyword evidence="1" id="KW-1133">Transmembrane helix</keyword>
<accession>D6SS66</accession>
<dbReference type="InterPro" id="IPR003744">
    <property type="entry name" value="YhhQ"/>
</dbReference>
<dbReference type="HAMAP" id="MF_02088">
    <property type="entry name" value="Q_prec_transport"/>
    <property type="match status" value="1"/>
</dbReference>
<proteinExistence type="inferred from homology"/>
<dbReference type="PANTHER" id="PTHR34300">
    <property type="entry name" value="QUEUOSINE PRECURSOR TRANSPORTER-RELATED"/>
    <property type="match status" value="1"/>
</dbReference>
<organism evidence="2 3">
    <name type="scientific">Desulfonatronospira thiodismutans ASO3-1</name>
    <dbReference type="NCBI Taxonomy" id="555779"/>
    <lineage>
        <taxon>Bacteria</taxon>
        <taxon>Pseudomonadati</taxon>
        <taxon>Thermodesulfobacteriota</taxon>
        <taxon>Desulfovibrionia</taxon>
        <taxon>Desulfovibrionales</taxon>
        <taxon>Desulfonatronovibrionaceae</taxon>
        <taxon>Desulfonatronospira</taxon>
    </lineage>
</organism>
<dbReference type="RefSeq" id="WP_008870882.1">
    <property type="nucleotide sequence ID" value="NZ_ACJN02000003.1"/>
</dbReference>
<keyword evidence="1" id="KW-0472">Membrane</keyword>
<dbReference type="Pfam" id="PF02592">
    <property type="entry name" value="Vut_1"/>
    <property type="match status" value="1"/>
</dbReference>
<evidence type="ECO:0000313" key="3">
    <source>
        <dbReference type="Proteomes" id="UP000005496"/>
    </source>
</evidence>
<dbReference type="EMBL" id="ACJN02000003">
    <property type="protein sequence ID" value="EFI33532.1"/>
    <property type="molecule type" value="Genomic_DNA"/>
</dbReference>
<keyword evidence="1" id="KW-1003">Cell membrane</keyword>
<sequence length="213" mass="23126">MQERVSPALICLACIFAGSLVIAAVISSKIISVGPIVVPAGILAYCLTFVASDVISEIWGKNTARQVVAGGFAALVVCLGLIHLALAWPAAPFWEGGQAFEEVLGAAPRIILASLAAYIVSQYHDVWAFHFWKKTFRGRHLWLRNNLSTAVSQLLDSTIFICIAFLGVMPLLPLILGQMAVKLIIAFLDTPLVYLLVWLLKKPSSQEKYSTMG</sequence>
<evidence type="ECO:0000256" key="1">
    <source>
        <dbReference type="HAMAP-Rule" id="MF_02088"/>
    </source>
</evidence>
<keyword evidence="3" id="KW-1185">Reference proteome</keyword>
<comment type="function">
    <text evidence="1">Involved in the import of queuosine (Q) precursors, required for Q precursor salvage.</text>
</comment>
<dbReference type="AlphaFoldDB" id="D6SS66"/>
<protein>
    <recommendedName>
        <fullName evidence="1">Probable queuosine precursor transporter</fullName>
        <shortName evidence="1">Q precursor transporter</shortName>
    </recommendedName>
</protein>
<dbReference type="GO" id="GO:0005886">
    <property type="term" value="C:plasma membrane"/>
    <property type="evidence" value="ECO:0007669"/>
    <property type="project" value="UniProtKB-SubCell"/>
</dbReference>
<keyword evidence="1" id="KW-0812">Transmembrane</keyword>
<dbReference type="GO" id="GO:0022857">
    <property type="term" value="F:transmembrane transporter activity"/>
    <property type="evidence" value="ECO:0007669"/>
    <property type="project" value="UniProtKB-UniRule"/>
</dbReference>
<keyword evidence="1" id="KW-0813">Transport</keyword>
<name>D6SS66_9BACT</name>
<dbReference type="eggNOG" id="COG1738">
    <property type="taxonomic scope" value="Bacteria"/>
</dbReference>
<reference evidence="2" key="1">
    <citation type="submission" date="2010-05" db="EMBL/GenBank/DDBJ databases">
        <title>The draft genome of Desulfonatronospira thiodismutans ASO3-1.</title>
        <authorList>
            <consortium name="US DOE Joint Genome Institute (JGI-PGF)"/>
            <person name="Lucas S."/>
            <person name="Copeland A."/>
            <person name="Lapidus A."/>
            <person name="Cheng J.-F."/>
            <person name="Bruce D."/>
            <person name="Goodwin L."/>
            <person name="Pitluck S."/>
            <person name="Chertkov O."/>
            <person name="Brettin T."/>
            <person name="Detter J.C."/>
            <person name="Han C."/>
            <person name="Land M.L."/>
            <person name="Hauser L."/>
            <person name="Kyrpides N."/>
            <person name="Mikhailova N."/>
            <person name="Muyzer G."/>
            <person name="Woyke T."/>
        </authorList>
    </citation>
    <scope>NUCLEOTIDE SEQUENCE [LARGE SCALE GENOMIC DNA]</scope>
    <source>
        <strain evidence="2">ASO3-1</strain>
    </source>
</reference>
<dbReference type="PANTHER" id="PTHR34300:SF2">
    <property type="entry name" value="QUEUOSINE PRECURSOR TRANSPORTER-RELATED"/>
    <property type="match status" value="1"/>
</dbReference>
<dbReference type="NCBIfam" id="TIGR00697">
    <property type="entry name" value="queuosine precursor transporter"/>
    <property type="match status" value="1"/>
</dbReference>
<comment type="subcellular location">
    <subcellularLocation>
        <location evidence="1">Cell membrane</location>
        <topology evidence="1">Multi-pass membrane protein</topology>
    </subcellularLocation>
</comment>
<gene>
    <name evidence="2" type="ORF">Dthio_PD0866</name>
</gene>
<comment type="caution">
    <text evidence="2">The sequence shown here is derived from an EMBL/GenBank/DDBJ whole genome shotgun (WGS) entry which is preliminary data.</text>
</comment>
<dbReference type="OrthoDB" id="7065604at2"/>